<evidence type="ECO:0000256" key="8">
    <source>
        <dbReference type="ARBA" id="ARBA00023136"/>
    </source>
</evidence>
<dbReference type="InterPro" id="IPR017871">
    <property type="entry name" value="ABC_transporter-like_CS"/>
</dbReference>
<dbReference type="GO" id="GO:0005524">
    <property type="term" value="F:ATP binding"/>
    <property type="evidence" value="ECO:0007669"/>
    <property type="project" value="UniProtKB-KW"/>
</dbReference>
<dbReference type="PANTHER" id="PTHR43553:SF24">
    <property type="entry name" value="ENERGY-COUPLING FACTOR TRANSPORTER ATP-BINDING PROTEIN ECFA1"/>
    <property type="match status" value="1"/>
</dbReference>
<evidence type="ECO:0000256" key="4">
    <source>
        <dbReference type="ARBA" id="ARBA00022475"/>
    </source>
</evidence>
<dbReference type="GO" id="GO:0042626">
    <property type="term" value="F:ATPase-coupled transmembrane transporter activity"/>
    <property type="evidence" value="ECO:0007669"/>
    <property type="project" value="TreeGrafter"/>
</dbReference>
<dbReference type="InterPro" id="IPR015856">
    <property type="entry name" value="ABC_transpr_CbiO/EcfA_su"/>
</dbReference>
<reference evidence="10" key="1">
    <citation type="submission" date="2019-04" db="EMBL/GenBank/DDBJ databases">
        <title>Genome sequencing of Clostridium botulinum Groups I-IV and Clostridium butyricum.</title>
        <authorList>
            <person name="Brunt J."/>
            <person name="Van Vliet A.H.M."/>
            <person name="Stringer S.C."/>
            <person name="Carter A.T."/>
            <person name="Peck M.W."/>
        </authorList>
    </citation>
    <scope>NUCLEOTIDE SEQUENCE</scope>
    <source>
        <strain evidence="10">IFR 15/031</strain>
    </source>
</reference>
<keyword evidence="7" id="KW-1278">Translocase</keyword>
<dbReference type="Pfam" id="PF00005">
    <property type="entry name" value="ABC_tran"/>
    <property type="match status" value="1"/>
</dbReference>
<dbReference type="GO" id="GO:0043190">
    <property type="term" value="C:ATP-binding cassette (ABC) transporter complex"/>
    <property type="evidence" value="ECO:0007669"/>
    <property type="project" value="TreeGrafter"/>
</dbReference>
<dbReference type="FunFam" id="3.40.50.300:FF:000224">
    <property type="entry name" value="Energy-coupling factor transporter ATP-binding protein EcfA"/>
    <property type="match status" value="1"/>
</dbReference>
<dbReference type="PANTHER" id="PTHR43553">
    <property type="entry name" value="HEAVY METAL TRANSPORTER"/>
    <property type="match status" value="1"/>
</dbReference>
<dbReference type="SUPFAM" id="SSF52540">
    <property type="entry name" value="P-loop containing nucleoside triphosphate hydrolases"/>
    <property type="match status" value="1"/>
</dbReference>
<proteinExistence type="inferred from homology"/>
<dbReference type="Gene3D" id="3.40.50.300">
    <property type="entry name" value="P-loop containing nucleotide triphosphate hydrolases"/>
    <property type="match status" value="1"/>
</dbReference>
<feature type="domain" description="ABC transporter" evidence="9">
    <location>
        <begin position="9"/>
        <end position="250"/>
    </location>
</feature>
<comment type="caution">
    <text evidence="10">The sequence shown here is derived from an EMBL/GenBank/DDBJ whole genome shotgun (WGS) entry which is preliminary data.</text>
</comment>
<dbReference type="NCBIfam" id="NF010167">
    <property type="entry name" value="PRK13648.1"/>
    <property type="match status" value="1"/>
</dbReference>
<dbReference type="InterPro" id="IPR003593">
    <property type="entry name" value="AAA+_ATPase"/>
</dbReference>
<dbReference type="SMART" id="SM00382">
    <property type="entry name" value="AAA"/>
    <property type="match status" value="1"/>
</dbReference>
<evidence type="ECO:0000256" key="6">
    <source>
        <dbReference type="ARBA" id="ARBA00022840"/>
    </source>
</evidence>
<keyword evidence="4" id="KW-1003">Cell membrane</keyword>
<dbReference type="PROSITE" id="PS00211">
    <property type="entry name" value="ABC_TRANSPORTER_1"/>
    <property type="match status" value="1"/>
</dbReference>
<keyword evidence="6" id="KW-0067">ATP-binding</keyword>
<keyword evidence="3" id="KW-0813">Transport</keyword>
<evidence type="ECO:0000256" key="7">
    <source>
        <dbReference type="ARBA" id="ARBA00022967"/>
    </source>
</evidence>
<dbReference type="PROSITE" id="PS50893">
    <property type="entry name" value="ABC_TRANSPORTER_2"/>
    <property type="match status" value="1"/>
</dbReference>
<evidence type="ECO:0000259" key="9">
    <source>
        <dbReference type="PROSITE" id="PS50893"/>
    </source>
</evidence>
<comment type="similarity">
    <text evidence="2">Belongs to the ABC transporter superfamily.</text>
</comment>
<dbReference type="RefSeq" id="WP_061319192.1">
    <property type="nucleotide sequence ID" value="NZ_CP013247.1"/>
</dbReference>
<dbReference type="AlphaFoldDB" id="A0A6G4EE71"/>
<comment type="subcellular location">
    <subcellularLocation>
        <location evidence="1">Cell membrane</location>
        <topology evidence="1">Peripheral membrane protein</topology>
    </subcellularLocation>
</comment>
<evidence type="ECO:0000256" key="5">
    <source>
        <dbReference type="ARBA" id="ARBA00022741"/>
    </source>
</evidence>
<dbReference type="NCBIfam" id="TIGR04520">
    <property type="entry name" value="ECF_ATPase_1"/>
    <property type="match status" value="1"/>
</dbReference>
<dbReference type="InterPro" id="IPR027417">
    <property type="entry name" value="P-loop_NTPase"/>
</dbReference>
<dbReference type="InterPro" id="IPR003439">
    <property type="entry name" value="ABC_transporter-like_ATP-bd"/>
</dbReference>
<evidence type="ECO:0000256" key="1">
    <source>
        <dbReference type="ARBA" id="ARBA00004202"/>
    </source>
</evidence>
<protein>
    <submittedName>
        <fullName evidence="10">Energy-coupling factor transporter ATPase</fullName>
    </submittedName>
</protein>
<keyword evidence="5" id="KW-0547">Nucleotide-binding</keyword>
<sequence>MIKCNNEMIKCNNVTYKYESNKEDESTQKIALDKVNLTIKKGDFVVILGRNGSGKSTIAKHMNSLLIPSEGKVYVDNLDTENLENTWDIRNKAGMVFQNPDNQIVATIVEEDVAFGPENLGIPQEEIRSRVDESLKKVNMYDYRRHAPHLLSGGQKQRVAIAGVLAMRPECIIFDEPTAMLDPSGRLEVVNTIKEINKKYGITIVLITHFMEEAVEADKVIVMDSAKVIKEGTPKEIFKEVEMMKKIGLDVPQMTEIAHYLRQHNVEIPSDILTIDEMVDELCQLK</sequence>
<evidence type="ECO:0000313" key="10">
    <source>
        <dbReference type="EMBL" id="NFH61526.1"/>
    </source>
</evidence>
<gene>
    <name evidence="10" type="ORF">FC962_06370</name>
</gene>
<evidence type="ECO:0000256" key="2">
    <source>
        <dbReference type="ARBA" id="ARBA00005417"/>
    </source>
</evidence>
<evidence type="ECO:0000256" key="3">
    <source>
        <dbReference type="ARBA" id="ARBA00022448"/>
    </source>
</evidence>
<accession>A0A6G4EE71</accession>
<organism evidence="10">
    <name type="scientific">Clostridium botulinum</name>
    <dbReference type="NCBI Taxonomy" id="1491"/>
    <lineage>
        <taxon>Bacteria</taxon>
        <taxon>Bacillati</taxon>
        <taxon>Bacillota</taxon>
        <taxon>Clostridia</taxon>
        <taxon>Eubacteriales</taxon>
        <taxon>Clostridiaceae</taxon>
        <taxon>Clostridium</taxon>
    </lineage>
</organism>
<dbReference type="CDD" id="cd03225">
    <property type="entry name" value="ABC_cobalt_CbiO_domain1"/>
    <property type="match status" value="1"/>
</dbReference>
<keyword evidence="8" id="KW-0472">Membrane</keyword>
<dbReference type="InterPro" id="IPR050095">
    <property type="entry name" value="ECF_ABC_transporter_ATP-bd"/>
</dbReference>
<dbReference type="EMBL" id="SWRL01000004">
    <property type="protein sequence ID" value="NFH61526.1"/>
    <property type="molecule type" value="Genomic_DNA"/>
</dbReference>
<dbReference type="InterPro" id="IPR030947">
    <property type="entry name" value="EcfA_1"/>
</dbReference>
<dbReference type="GO" id="GO:0016887">
    <property type="term" value="F:ATP hydrolysis activity"/>
    <property type="evidence" value="ECO:0007669"/>
    <property type="project" value="InterPro"/>
</dbReference>
<name>A0A6G4EE71_CLOBO</name>